<feature type="compositionally biased region" description="Pro residues" evidence="2">
    <location>
        <begin position="324"/>
        <end position="334"/>
    </location>
</feature>
<feature type="region of interest" description="Disordered" evidence="2">
    <location>
        <begin position="1"/>
        <end position="224"/>
    </location>
</feature>
<feature type="compositionally biased region" description="Low complexity" evidence="2">
    <location>
        <begin position="976"/>
        <end position="1002"/>
    </location>
</feature>
<evidence type="ECO:0000256" key="2">
    <source>
        <dbReference type="SAM" id="MobiDB-lite"/>
    </source>
</evidence>
<accession>A0A131Z6P9</accession>
<feature type="compositionally biased region" description="Basic and acidic residues" evidence="2">
    <location>
        <begin position="242"/>
        <end position="267"/>
    </location>
</feature>
<feature type="compositionally biased region" description="Basic residues" evidence="2">
    <location>
        <begin position="268"/>
        <end position="283"/>
    </location>
</feature>
<feature type="region of interest" description="Disordered" evidence="2">
    <location>
        <begin position="563"/>
        <end position="609"/>
    </location>
</feature>
<feature type="compositionally biased region" description="Polar residues" evidence="2">
    <location>
        <begin position="208"/>
        <end position="223"/>
    </location>
</feature>
<keyword evidence="1" id="KW-0175">Coiled coil</keyword>
<dbReference type="EMBL" id="GEDV01001508">
    <property type="protein sequence ID" value="JAP87049.1"/>
    <property type="molecule type" value="Transcribed_RNA"/>
</dbReference>
<evidence type="ECO:0000313" key="3">
    <source>
        <dbReference type="EMBL" id="JAP87049.1"/>
    </source>
</evidence>
<feature type="compositionally biased region" description="Low complexity" evidence="2">
    <location>
        <begin position="480"/>
        <end position="492"/>
    </location>
</feature>
<feature type="region of interest" description="Disordered" evidence="2">
    <location>
        <begin position="624"/>
        <end position="647"/>
    </location>
</feature>
<feature type="compositionally biased region" description="Low complexity" evidence="2">
    <location>
        <begin position="576"/>
        <end position="597"/>
    </location>
</feature>
<feature type="compositionally biased region" description="Basic and acidic residues" evidence="2">
    <location>
        <begin position="130"/>
        <end position="154"/>
    </location>
</feature>
<feature type="region of interest" description="Disordered" evidence="2">
    <location>
        <begin position="469"/>
        <end position="495"/>
    </location>
</feature>
<feature type="region of interest" description="Disordered" evidence="2">
    <location>
        <begin position="242"/>
        <end position="301"/>
    </location>
</feature>
<feature type="compositionally biased region" description="Low complexity" evidence="2">
    <location>
        <begin position="171"/>
        <end position="190"/>
    </location>
</feature>
<protein>
    <submittedName>
        <fullName evidence="3">Uncharacterized protein</fullName>
    </submittedName>
</protein>
<feature type="region of interest" description="Disordered" evidence="2">
    <location>
        <begin position="971"/>
        <end position="1002"/>
    </location>
</feature>
<feature type="compositionally biased region" description="Acidic residues" evidence="2">
    <location>
        <begin position="675"/>
        <end position="688"/>
    </location>
</feature>
<feature type="compositionally biased region" description="Basic and acidic residues" evidence="2">
    <location>
        <begin position="284"/>
        <end position="300"/>
    </location>
</feature>
<evidence type="ECO:0000256" key="1">
    <source>
        <dbReference type="SAM" id="Coils"/>
    </source>
</evidence>
<proteinExistence type="predicted"/>
<name>A0A131Z6P9_RHIAP</name>
<dbReference type="AlphaFoldDB" id="A0A131Z6P9"/>
<sequence>MTSLSPNCELEEGEISDDPEELGDYDARTALVPRPPAKPFGIDLSSSSRTTPPHPHKCRHRVNNSTSTPRYYKKPLSVFNPPSGGGHYDRNRGGHSRPPFGGGLRSAVLCRPPAPSRGSASLPSFVASHDSGRTSGGDDRCGGRRSTSHLDHYSWFRRSSSSGHSGRDLESSTTSSSSSHGRFQPPSSQRSRPERSPPPPTSHSGSTRKNQSQPKFLQNSVANDPSYEDLLAQYKSIQHQLEDLNKSSIEEQHPTNTTTHEKSSKSGERRKRTHKPKCRKARKSLSEDKPREVLGEEGKEQVPPLSAIPVICDGNIECRSLPVSPCPPTPPAPLPQASDISDDDETDLMELRRKALESLKSTKPPEVQEEKTEAPLEESDNASVLPLEVLPSDLLETERPIQEVQEKQQLKKGHRHPWYDRELTQQMRRKDRAYHKWKRHPCYDNWEAFKAIKRVYLRMLKRKRAAYAQANGGQDEDSAAKGAAEAAGADSSLPVDDNITVPMLPLDSIPLPNGQLSVDNYEPVEMDVDSDDGTQACTLEVAAGTDDEDEEALRAQLLQAVLQKRRRKSKPPEPPQQQQQVQPLLPQQSPQQQQLQQRANHRTPLSPLNGATALAMPLVEPKEISRTTSPSGLPPKTATPPAIFATPKGRQVPDAAFVETKVTEPVVINLGMDDTTSEEEDEESEAEQEPLPAVENSFSLGLDKLLKEARQQSQVPPPPSVAEAAPLAATPVSVMKLSQAQQLEYRRLKAEIARRELRSVMGGGGAKLDAATQEQLNRARRLKQQASAKRSLEALENTLHTERKALRLEGKRMDALKSEVLTKKSAVRGTHVRIQRLREQLATLERLVAGHDTGIRKANLQLQALQMAIDKRKGHIEKLESQCNQHGKIVYGDKYQLPVTPEGTAASTTKRKISISSLQQAPKRTRITGPDSGDKAVAPAPLKRTSAAILAEKIRLQKLEVEMRLRLQELKQNSLAKSSSTTTPAVAAAATTTAQSATSEAP</sequence>
<feature type="non-terminal residue" evidence="3">
    <location>
        <position position="1002"/>
    </location>
</feature>
<feature type="region of interest" description="Disordered" evidence="2">
    <location>
        <begin position="319"/>
        <end position="385"/>
    </location>
</feature>
<reference evidence="3" key="1">
    <citation type="journal article" date="2016" name="Ticks Tick Borne Dis.">
        <title>De novo assembly and annotation of the salivary gland transcriptome of Rhipicephalus appendiculatus male and female ticks during blood feeding.</title>
        <authorList>
            <person name="de Castro M.H."/>
            <person name="de Klerk D."/>
            <person name="Pienaar R."/>
            <person name="Latif A.A."/>
            <person name="Rees D.J."/>
            <person name="Mans B.J."/>
        </authorList>
    </citation>
    <scope>NUCLEOTIDE SEQUENCE</scope>
    <source>
        <tissue evidence="3">Salivary glands</tissue>
    </source>
</reference>
<feature type="compositionally biased region" description="Acidic residues" evidence="2">
    <location>
        <begin position="9"/>
        <end position="24"/>
    </location>
</feature>
<feature type="region of interest" description="Disordered" evidence="2">
    <location>
        <begin position="674"/>
        <end position="694"/>
    </location>
</feature>
<organism evidence="3">
    <name type="scientific">Rhipicephalus appendiculatus</name>
    <name type="common">Brown ear tick</name>
    <dbReference type="NCBI Taxonomy" id="34631"/>
    <lineage>
        <taxon>Eukaryota</taxon>
        <taxon>Metazoa</taxon>
        <taxon>Ecdysozoa</taxon>
        <taxon>Arthropoda</taxon>
        <taxon>Chelicerata</taxon>
        <taxon>Arachnida</taxon>
        <taxon>Acari</taxon>
        <taxon>Parasitiformes</taxon>
        <taxon>Ixodida</taxon>
        <taxon>Ixodoidea</taxon>
        <taxon>Ixodidae</taxon>
        <taxon>Rhipicephalinae</taxon>
        <taxon>Rhipicephalus</taxon>
        <taxon>Rhipicephalus</taxon>
    </lineage>
</organism>
<feature type="coiled-coil region" evidence="1">
    <location>
        <begin position="827"/>
        <end position="882"/>
    </location>
</feature>
<feature type="region of interest" description="Disordered" evidence="2">
    <location>
        <begin position="918"/>
        <end position="938"/>
    </location>
</feature>